<reference evidence="9 10" key="1">
    <citation type="submission" date="2023-07" db="EMBL/GenBank/DDBJ databases">
        <title>Sequencing the genomes of 1000 actinobacteria strains.</title>
        <authorList>
            <person name="Klenk H.-P."/>
        </authorList>
    </citation>
    <scope>NUCLEOTIDE SEQUENCE [LARGE SCALE GENOMIC DNA]</scope>
    <source>
        <strain evidence="9 10">DSM 19426</strain>
    </source>
</reference>
<evidence type="ECO:0000313" key="9">
    <source>
        <dbReference type="EMBL" id="MDR7361804.1"/>
    </source>
</evidence>
<keyword evidence="4" id="KW-0274">FAD</keyword>
<dbReference type="SUPFAM" id="SSF51905">
    <property type="entry name" value="FAD/NAD(P)-binding domain"/>
    <property type="match status" value="1"/>
</dbReference>
<protein>
    <recommendedName>
        <fullName evidence="6">Glycerol-3-phosphate dehydrogenase</fullName>
        <ecNumber evidence="6">1.1.5.3</ecNumber>
    </recommendedName>
</protein>
<dbReference type="PROSITE" id="PS00977">
    <property type="entry name" value="FAD_G3PDH_1"/>
    <property type="match status" value="1"/>
</dbReference>
<dbReference type="Proteomes" id="UP001183648">
    <property type="component" value="Unassembled WGS sequence"/>
</dbReference>
<dbReference type="Gene3D" id="3.50.50.60">
    <property type="entry name" value="FAD/NAD(P)-binding domain"/>
    <property type="match status" value="1"/>
</dbReference>
<name>A0ABU2BWI5_9ACTN</name>
<comment type="cofactor">
    <cofactor evidence="1 6">
        <name>FAD</name>
        <dbReference type="ChEBI" id="CHEBI:57692"/>
    </cofactor>
</comment>
<keyword evidence="10" id="KW-1185">Reference proteome</keyword>
<keyword evidence="3 6" id="KW-0285">Flavoprotein</keyword>
<proteinExistence type="inferred from homology"/>
<comment type="catalytic activity">
    <reaction evidence="6">
        <text>a quinone + sn-glycerol 3-phosphate = dihydroxyacetone phosphate + a quinol</text>
        <dbReference type="Rhea" id="RHEA:18977"/>
        <dbReference type="ChEBI" id="CHEBI:24646"/>
        <dbReference type="ChEBI" id="CHEBI:57597"/>
        <dbReference type="ChEBI" id="CHEBI:57642"/>
        <dbReference type="ChEBI" id="CHEBI:132124"/>
        <dbReference type="EC" id="1.1.5.3"/>
    </reaction>
</comment>
<dbReference type="InterPro" id="IPR036188">
    <property type="entry name" value="FAD/NAD-bd_sf"/>
</dbReference>
<feature type="domain" description="Alpha-glycerophosphate oxidase C-terminal" evidence="8">
    <location>
        <begin position="399"/>
        <end position="523"/>
    </location>
</feature>
<dbReference type="PROSITE" id="PS00978">
    <property type="entry name" value="FAD_G3PDH_2"/>
    <property type="match status" value="1"/>
</dbReference>
<dbReference type="RefSeq" id="WP_310300320.1">
    <property type="nucleotide sequence ID" value="NZ_BAAAPS010000001.1"/>
</dbReference>
<dbReference type="PRINTS" id="PR01001">
    <property type="entry name" value="FADG3PDH"/>
</dbReference>
<dbReference type="InterPro" id="IPR038299">
    <property type="entry name" value="DAO_C_sf"/>
</dbReference>
<comment type="caution">
    <text evidence="9">The sequence shown here is derived from an EMBL/GenBank/DDBJ whole genome shotgun (WGS) entry which is preliminary data.</text>
</comment>
<evidence type="ECO:0000256" key="2">
    <source>
        <dbReference type="ARBA" id="ARBA00007330"/>
    </source>
</evidence>
<organism evidence="9 10">
    <name type="scientific">Nocardioides marmoribigeumensis</name>
    <dbReference type="NCBI Taxonomy" id="433649"/>
    <lineage>
        <taxon>Bacteria</taxon>
        <taxon>Bacillati</taxon>
        <taxon>Actinomycetota</taxon>
        <taxon>Actinomycetes</taxon>
        <taxon>Propionibacteriales</taxon>
        <taxon>Nocardioidaceae</taxon>
        <taxon>Nocardioides</taxon>
    </lineage>
</organism>
<evidence type="ECO:0000259" key="7">
    <source>
        <dbReference type="Pfam" id="PF01266"/>
    </source>
</evidence>
<dbReference type="PANTHER" id="PTHR11985">
    <property type="entry name" value="GLYCEROL-3-PHOSPHATE DEHYDROGENASE"/>
    <property type="match status" value="1"/>
</dbReference>
<evidence type="ECO:0000313" key="10">
    <source>
        <dbReference type="Proteomes" id="UP001183648"/>
    </source>
</evidence>
<keyword evidence="5 6" id="KW-0560">Oxidoreductase</keyword>
<dbReference type="Gene3D" id="1.10.8.870">
    <property type="entry name" value="Alpha-glycerophosphate oxidase, cap domain"/>
    <property type="match status" value="1"/>
</dbReference>
<comment type="similarity">
    <text evidence="2 6">Belongs to the FAD-dependent glycerol-3-phosphate dehydrogenase family.</text>
</comment>
<dbReference type="InterPro" id="IPR031656">
    <property type="entry name" value="DAO_C"/>
</dbReference>
<evidence type="ECO:0000256" key="4">
    <source>
        <dbReference type="ARBA" id="ARBA00022827"/>
    </source>
</evidence>
<evidence type="ECO:0000256" key="5">
    <source>
        <dbReference type="ARBA" id="ARBA00023002"/>
    </source>
</evidence>
<dbReference type="InterPro" id="IPR000447">
    <property type="entry name" value="G3P_DH_FAD-dep"/>
</dbReference>
<evidence type="ECO:0000256" key="3">
    <source>
        <dbReference type="ARBA" id="ARBA00022630"/>
    </source>
</evidence>
<sequence>MSGRLGPDEHAAAWDRLAGGHVEVLVIGGGVTGAGAALDATTRGLSTALVEARDFASGTSSRSSKLFHGGLRYLEQLDLPLVREALRERELMLTSLAPHLVTPVSFLYPLTHRAWERAYVGAGLALYDRLGGRSSLPRAQHLTRTRARALAPALRPDALVGAVRYYDAQCDDARHTMTLVRTAAAHGAVVRSSTEVVGLLRDGDRVVGAVLRDVETDRQCEVRADVVLNCTGVWTDDVQHLSGDRGRFRVRASKGIHLLVPRDRINADTGMILRTEKSVLFVIPWGSRWIIGTTDTDWELDKQSPAASRADIEYLLEHVNAVLTTPLTRDDVVGVYAGLRPLLSGESEETSQLSREHAVARSAPGLVSVAGGKYTTYRVMARDAVDAAVEDLDRPVPESVTERVPLLGAEGFHALENRHAVVAAELGIPMWRLRRLLGRYGSLVHEVLAPAASDPSLLEPLVGAPEYLTAEVVHAVTHEGAIHLDDVLGRRTRVAIETAHRGTDSAWEVARLMGPLLGWDEETARLEVTTYLGRVEAERASQEEWEDVAASAARVRARGSRGPRVVEPTLG</sequence>
<feature type="domain" description="FAD dependent oxidoreductase" evidence="7">
    <location>
        <begin position="24"/>
        <end position="377"/>
    </location>
</feature>
<gene>
    <name evidence="9" type="ORF">J2S63_001357</name>
</gene>
<evidence type="ECO:0000256" key="1">
    <source>
        <dbReference type="ARBA" id="ARBA00001974"/>
    </source>
</evidence>
<dbReference type="EC" id="1.1.5.3" evidence="6"/>
<dbReference type="InterPro" id="IPR006076">
    <property type="entry name" value="FAD-dep_OxRdtase"/>
</dbReference>
<dbReference type="Pfam" id="PF16901">
    <property type="entry name" value="DAO_C"/>
    <property type="match status" value="1"/>
</dbReference>
<evidence type="ECO:0000256" key="6">
    <source>
        <dbReference type="RuleBase" id="RU361217"/>
    </source>
</evidence>
<dbReference type="GO" id="GO:0004368">
    <property type="term" value="F:glycerol-3-phosphate dehydrogenase (quinone) activity"/>
    <property type="evidence" value="ECO:0007669"/>
    <property type="project" value="UniProtKB-EC"/>
</dbReference>
<dbReference type="PANTHER" id="PTHR11985:SF31">
    <property type="entry name" value="GLYCEROL-3-PHOSPHATE DEHYDROGENASE 2"/>
    <property type="match status" value="1"/>
</dbReference>
<dbReference type="Pfam" id="PF01266">
    <property type="entry name" value="DAO"/>
    <property type="match status" value="1"/>
</dbReference>
<dbReference type="EMBL" id="JAVDYG010000001">
    <property type="protein sequence ID" value="MDR7361804.1"/>
    <property type="molecule type" value="Genomic_DNA"/>
</dbReference>
<evidence type="ECO:0000259" key="8">
    <source>
        <dbReference type="Pfam" id="PF16901"/>
    </source>
</evidence>
<accession>A0ABU2BWI5</accession>
<dbReference type="Gene3D" id="3.30.9.10">
    <property type="entry name" value="D-Amino Acid Oxidase, subunit A, domain 2"/>
    <property type="match status" value="1"/>
</dbReference>